<proteinExistence type="predicted"/>
<evidence type="ECO:0008006" key="4">
    <source>
        <dbReference type="Google" id="ProtNLM"/>
    </source>
</evidence>
<dbReference type="RefSeq" id="WP_379656521.1">
    <property type="nucleotide sequence ID" value="NZ_JBHTIV010000002.1"/>
</dbReference>
<keyword evidence="3" id="KW-1185">Reference proteome</keyword>
<evidence type="ECO:0000313" key="3">
    <source>
        <dbReference type="Proteomes" id="UP001597049"/>
    </source>
</evidence>
<gene>
    <name evidence="2" type="ORF">ACFQ0R_01085</name>
</gene>
<evidence type="ECO:0000256" key="1">
    <source>
        <dbReference type="SAM" id="SignalP"/>
    </source>
</evidence>
<dbReference type="EMBL" id="JBHTIV010000002">
    <property type="protein sequence ID" value="MFD0931184.1"/>
    <property type="molecule type" value="Genomic_DNA"/>
</dbReference>
<name>A0ABW3GRC4_9FLAO</name>
<feature type="signal peptide" evidence="1">
    <location>
        <begin position="1"/>
        <end position="22"/>
    </location>
</feature>
<protein>
    <recommendedName>
        <fullName evidence="4">Anti-sigma-K factor rskA</fullName>
    </recommendedName>
</protein>
<evidence type="ECO:0000313" key="2">
    <source>
        <dbReference type="EMBL" id="MFD0931184.1"/>
    </source>
</evidence>
<dbReference type="Proteomes" id="UP001597049">
    <property type="component" value="Unassembled WGS sequence"/>
</dbReference>
<keyword evidence="1" id="KW-0732">Signal</keyword>
<reference evidence="3" key="1">
    <citation type="journal article" date="2019" name="Int. J. Syst. Evol. Microbiol.">
        <title>The Global Catalogue of Microorganisms (GCM) 10K type strain sequencing project: providing services to taxonomists for standard genome sequencing and annotation.</title>
        <authorList>
            <consortium name="The Broad Institute Genomics Platform"/>
            <consortium name="The Broad Institute Genome Sequencing Center for Infectious Disease"/>
            <person name="Wu L."/>
            <person name="Ma J."/>
        </authorList>
    </citation>
    <scope>NUCLEOTIDE SEQUENCE [LARGE SCALE GENOMIC DNA]</scope>
    <source>
        <strain evidence="3">CCUG 56752</strain>
    </source>
</reference>
<dbReference type="PROSITE" id="PS51257">
    <property type="entry name" value="PROKAR_LIPOPROTEIN"/>
    <property type="match status" value="1"/>
</dbReference>
<sequence length="138" mass="15086">MMIKKIALPLSMLLLIFITACATKVNFPVSQVAPGADITAKVKKDGNDNYKIDLKAENLTSPDRLDPPKEMYVVWIETARGTKNIGKINMSSSLFSSTRKGSLSTTTAFEPKRIIITAENTSSNNEPGTFVIVTSDNF</sequence>
<comment type="caution">
    <text evidence="2">The sequence shown here is derived from an EMBL/GenBank/DDBJ whole genome shotgun (WGS) entry which is preliminary data.</text>
</comment>
<organism evidence="2 3">
    <name type="scientific">Psychroflexus salinarum</name>
    <dbReference type="NCBI Taxonomy" id="546024"/>
    <lineage>
        <taxon>Bacteria</taxon>
        <taxon>Pseudomonadati</taxon>
        <taxon>Bacteroidota</taxon>
        <taxon>Flavobacteriia</taxon>
        <taxon>Flavobacteriales</taxon>
        <taxon>Flavobacteriaceae</taxon>
        <taxon>Psychroflexus</taxon>
    </lineage>
</organism>
<accession>A0ABW3GRC4</accession>
<feature type="chain" id="PRO_5046714908" description="Anti-sigma-K factor rskA" evidence="1">
    <location>
        <begin position="23"/>
        <end position="138"/>
    </location>
</feature>